<comment type="caution">
    <text evidence="2">The sequence shown here is derived from an EMBL/GenBank/DDBJ whole genome shotgun (WGS) entry which is preliminary data.</text>
</comment>
<dbReference type="EMBL" id="JAQQWK010000009">
    <property type="protein sequence ID" value="KAK8035594.1"/>
    <property type="molecule type" value="Genomic_DNA"/>
</dbReference>
<gene>
    <name evidence="2" type="ORF">PG993_010589</name>
</gene>
<keyword evidence="3" id="KW-1185">Reference proteome</keyword>
<reference evidence="2 3" key="1">
    <citation type="submission" date="2023-01" db="EMBL/GenBank/DDBJ databases">
        <title>Analysis of 21 Apiospora genomes using comparative genomics revels a genus with tremendous synthesis potential of carbohydrate active enzymes and secondary metabolites.</title>
        <authorList>
            <person name="Sorensen T."/>
        </authorList>
    </citation>
    <scope>NUCLEOTIDE SEQUENCE [LARGE SCALE GENOMIC DNA]</scope>
    <source>
        <strain evidence="2 3">CBS 33761</strain>
    </source>
</reference>
<feature type="region of interest" description="Disordered" evidence="1">
    <location>
        <begin position="1"/>
        <end position="42"/>
    </location>
</feature>
<organism evidence="2 3">
    <name type="scientific">Apiospora rasikravindrae</name>
    <dbReference type="NCBI Taxonomy" id="990691"/>
    <lineage>
        <taxon>Eukaryota</taxon>
        <taxon>Fungi</taxon>
        <taxon>Dikarya</taxon>
        <taxon>Ascomycota</taxon>
        <taxon>Pezizomycotina</taxon>
        <taxon>Sordariomycetes</taxon>
        <taxon>Xylariomycetidae</taxon>
        <taxon>Amphisphaeriales</taxon>
        <taxon>Apiosporaceae</taxon>
        <taxon>Apiospora</taxon>
    </lineage>
</organism>
<evidence type="ECO:0000256" key="1">
    <source>
        <dbReference type="SAM" id="MobiDB-lite"/>
    </source>
</evidence>
<sequence>MAWSRQKGSRRRPALPNRPPCSTPATRPAPISRGATTSRPFRSRQSADIYRWVDFDADAIHAHPLSLGRFSNLERARTQRLVFDSVSSGFFLMQYCDELRRQQPALRDVTVLSMDLDRLSDEEIWWMNWAFFFFELYQNNQKGPLPFYMRVLAPAPAIAELNSDNYGRGFPVKTYV</sequence>
<dbReference type="Proteomes" id="UP001444661">
    <property type="component" value="Unassembled WGS sequence"/>
</dbReference>
<proteinExistence type="predicted"/>
<name>A0ABR1SMS8_9PEZI</name>
<evidence type="ECO:0000313" key="2">
    <source>
        <dbReference type="EMBL" id="KAK8035594.1"/>
    </source>
</evidence>
<accession>A0ABR1SMS8</accession>
<protein>
    <submittedName>
        <fullName evidence="2">Uncharacterized protein</fullName>
    </submittedName>
</protein>
<evidence type="ECO:0000313" key="3">
    <source>
        <dbReference type="Proteomes" id="UP001444661"/>
    </source>
</evidence>